<dbReference type="PANTHER" id="PTHR15955">
    <property type="entry name" value="RWD DOMAIN CONTAINING PROTEIN 2"/>
    <property type="match status" value="1"/>
</dbReference>
<evidence type="ECO:0000313" key="3">
    <source>
        <dbReference type="Proteomes" id="UP000620104"/>
    </source>
</evidence>
<dbReference type="InterPro" id="IPR059181">
    <property type="entry name" value="RWDD2A-B_C"/>
</dbReference>
<dbReference type="CDD" id="cd24163">
    <property type="entry name" value="RWDD2_C"/>
    <property type="match status" value="1"/>
</dbReference>
<dbReference type="InterPro" id="IPR010541">
    <property type="entry name" value="Prp3_C"/>
</dbReference>
<dbReference type="Gene3D" id="3.10.110.10">
    <property type="entry name" value="Ubiquitin Conjugating Enzyme"/>
    <property type="match status" value="1"/>
</dbReference>
<reference evidence="2" key="1">
    <citation type="submission" date="2020-07" db="EMBL/GenBank/DDBJ databases">
        <title>Draft Genome Sequence of a Deep-Sea Yeast, Naganishia (Cryptococcus) liquefaciens strain N6.</title>
        <authorList>
            <person name="Han Y.W."/>
            <person name="Kajitani R."/>
            <person name="Morimoto H."/>
            <person name="Parhat M."/>
            <person name="Tsubouchi H."/>
            <person name="Bakenova O."/>
            <person name="Ogata M."/>
            <person name="Argunhan B."/>
            <person name="Aoki R."/>
            <person name="Kajiwara S."/>
            <person name="Itoh T."/>
            <person name="Iwasaki H."/>
        </authorList>
    </citation>
    <scope>NUCLEOTIDE SEQUENCE</scope>
    <source>
        <strain evidence="2">N6</strain>
    </source>
</reference>
<proteinExistence type="predicted"/>
<protein>
    <recommendedName>
        <fullName evidence="1">Small nuclear ribonucleoprotein Prp3 C-terminal domain-containing protein</fullName>
    </recommendedName>
</protein>
<evidence type="ECO:0000313" key="2">
    <source>
        <dbReference type="EMBL" id="GHJ89146.1"/>
    </source>
</evidence>
<gene>
    <name evidence="2" type="ORF">NliqN6_5548</name>
</gene>
<dbReference type="Pfam" id="PF06544">
    <property type="entry name" value="Prp3_C"/>
    <property type="match status" value="1"/>
</dbReference>
<dbReference type="OrthoDB" id="432412at2759"/>
<dbReference type="InterPro" id="IPR016135">
    <property type="entry name" value="UBQ-conjugating_enzyme/RWD"/>
</dbReference>
<sequence length="323" mass="35823">MSPSLADDVTLQAQFDTCTVCESVYPNPGELVFEPETQSILESRKNQLDSVTDAPALNDDLVRRLHKVKTLKLFIQLRIVDHPDSPLRISVQLPLLIGDSTNGLAKIAVQSPEYLSRADSERLGQEVEEAAVQALADGLTAVDNAGYIMDVADRLTALASALWQAAEDVRLSHLVKEEVIADDGELQRVWFWFPSLSTREKRKDLVNYASRWRLTGFVLAGKPGLLCLEGTSRQAEEYMSAIKSESWGDIPSYQKKVTERFRQPISSRAFTDMQEITHLIDQHGQRNNRGDMSQVRSWMEKHGVGDAWGSVVVPTGVGSGNGS</sequence>
<dbReference type="InterPro" id="IPR017359">
    <property type="entry name" value="Phi-like"/>
</dbReference>
<evidence type="ECO:0000259" key="1">
    <source>
        <dbReference type="Pfam" id="PF06544"/>
    </source>
</evidence>
<accession>A0A8H3TX04</accession>
<feature type="domain" description="Small nuclear ribonucleoprotein Prp3 C-terminal" evidence="1">
    <location>
        <begin position="190"/>
        <end position="308"/>
    </location>
</feature>
<comment type="caution">
    <text evidence="2">The sequence shown here is derived from an EMBL/GenBank/DDBJ whole genome shotgun (WGS) entry which is preliminary data.</text>
</comment>
<name>A0A8H3TX04_9TREE</name>
<dbReference type="PANTHER" id="PTHR15955:SF10">
    <property type="entry name" value="DUF1115 DOMAIN PROTEIN (AFU_ORTHOLOGUE AFUA_5G14750)"/>
    <property type="match status" value="1"/>
</dbReference>
<organism evidence="2 3">
    <name type="scientific">Naganishia liquefaciens</name>
    <dbReference type="NCBI Taxonomy" id="104408"/>
    <lineage>
        <taxon>Eukaryota</taxon>
        <taxon>Fungi</taxon>
        <taxon>Dikarya</taxon>
        <taxon>Basidiomycota</taxon>
        <taxon>Agaricomycotina</taxon>
        <taxon>Tremellomycetes</taxon>
        <taxon>Filobasidiales</taxon>
        <taxon>Filobasidiaceae</taxon>
        <taxon>Naganishia</taxon>
    </lineage>
</organism>
<dbReference type="PIRSF" id="PIRSF038021">
    <property type="entry name" value="UCP038021_RWDD2"/>
    <property type="match status" value="1"/>
</dbReference>
<keyword evidence="3" id="KW-1185">Reference proteome</keyword>
<dbReference type="EMBL" id="BLZA01000040">
    <property type="protein sequence ID" value="GHJ89146.1"/>
    <property type="molecule type" value="Genomic_DNA"/>
</dbReference>
<dbReference type="AlphaFoldDB" id="A0A8H3TX04"/>
<dbReference type="Proteomes" id="UP000620104">
    <property type="component" value="Unassembled WGS sequence"/>
</dbReference>